<dbReference type="EMBL" id="QRUB01000009">
    <property type="protein sequence ID" value="RGR27529.1"/>
    <property type="molecule type" value="Genomic_DNA"/>
</dbReference>
<name>A0A412E4D6_BACSE</name>
<proteinExistence type="predicted"/>
<evidence type="ECO:0000313" key="2">
    <source>
        <dbReference type="Proteomes" id="UP000284161"/>
    </source>
</evidence>
<accession>A0A412E4D6</accession>
<evidence type="ECO:0000313" key="1">
    <source>
        <dbReference type="EMBL" id="RGR27529.1"/>
    </source>
</evidence>
<sequence>MSTYDEEHEIPQSELVALCSNCHSMVHRRKEAMDVDELKSIIQNKRNN</sequence>
<gene>
    <name evidence="1" type="ORF">DWY58_11110</name>
</gene>
<dbReference type="Proteomes" id="UP000284161">
    <property type="component" value="Unassembled WGS sequence"/>
</dbReference>
<protein>
    <recommendedName>
        <fullName evidence="3">HNH domain-containing protein</fullName>
    </recommendedName>
</protein>
<organism evidence="1 2">
    <name type="scientific">Bacteroides stercoris</name>
    <dbReference type="NCBI Taxonomy" id="46506"/>
    <lineage>
        <taxon>Bacteria</taxon>
        <taxon>Pseudomonadati</taxon>
        <taxon>Bacteroidota</taxon>
        <taxon>Bacteroidia</taxon>
        <taxon>Bacteroidales</taxon>
        <taxon>Bacteroidaceae</taxon>
        <taxon>Bacteroides</taxon>
    </lineage>
</organism>
<reference evidence="1 2" key="1">
    <citation type="submission" date="2018-08" db="EMBL/GenBank/DDBJ databases">
        <title>A genome reference for cultivated species of the human gut microbiota.</title>
        <authorList>
            <person name="Zou Y."/>
            <person name="Xue W."/>
            <person name="Luo G."/>
        </authorList>
    </citation>
    <scope>NUCLEOTIDE SEQUENCE [LARGE SCALE GENOMIC DNA]</scope>
    <source>
        <strain evidence="1 2">AF25-6</strain>
    </source>
</reference>
<comment type="caution">
    <text evidence="1">The sequence shown here is derived from an EMBL/GenBank/DDBJ whole genome shotgun (WGS) entry which is preliminary data.</text>
</comment>
<evidence type="ECO:0008006" key="3">
    <source>
        <dbReference type="Google" id="ProtNLM"/>
    </source>
</evidence>
<dbReference type="AlphaFoldDB" id="A0A412E4D6"/>